<sequence length="1000" mass="111858">MMDPSFAFCSYYPDIYQQSYTNPASSPYSTAYVAQDSNDYQAIFPNRYTESSQLMKSSKRTASPSDGKAPKKPRVYQRYPKPPYSYVGMIITAIETRPDKSITLSELTASLKVMFDFFRGPYTGWKDSIRHTLSSSPCFIKTEEKRKTTCLWIADLTTAPSNVFKRQDTRVKDEKESWAPTLHEQLNIPEIVLPSAECRLLATDFHDTSSVIKPVIHKSPDFNFSIDNILTNVDRPSVENDDDSRRRLSFSTDSPVFTTKSIKLRRNSKKSTHKQLSKLIAEQSAAWGISQDQAIENLSFLCKSIPSALQQLSSTSSAPSPVATASSPDSYYLPSPLSVTSSYSPVTPTSPSNQSVSSNSASVSQHHPQPTFTMLQGPSFYQHDTSYAPSSFYAHQNQATFNYSDYHNAYYQQYTDFHSYHQAPAYHVDTSSQSIQPLNLSSTNCTVAPDPYMVWPLDDQHNADEIARKSNSPSDANNYNLTFSGFHPDLRACVKVYASISGTQYIDQKCATFDPLPSNAWAGVWISYKSGKELKINLLGTDLEMVTSLTDTDLIFPGTIRFGGCFSCDKQPWDGLLTCALFFDTYISTLNEDVSKFCNVIEDQMKSETTQTSPIIPNDVTSTPLSRADVPSDGYTRVFLDSAIDPIITADLFLKERCISAPTPYMIWPLGDRHYATESVRNSNSLSDHTTNSFTFSGSYPGLPYIPMDLNNNPIDISVNEVASFSEFTFAVYLFPRAFDDRMIFSYKPSVTGEWMEEIDVRLVSSAIVCVRIYTSVSGTRQTSQTCNFMISPLSLNKWTGVWISYKSGERLDINIINVESDIVISLSSSLVFPGIIRFGGEFDIVAKPWDGLMTCALFYTQHISTFSGSEYRHCNVTSGQIWQSTTPEKTTSETPTPELLKDFKTTTDYTEPGQIKNQTIRAHMLANFILIFNDTSIDTSVTVLSIIVAQGMVKCAVVCSRSLVCLLFAYKEGQCKLYTAVFKDDIIVKTGSKVYKRNV</sequence>
<dbReference type="GO" id="GO:0032444">
    <property type="term" value="C:activin responsive factor complex"/>
    <property type="evidence" value="ECO:0007669"/>
    <property type="project" value="TreeGrafter"/>
</dbReference>
<feature type="compositionally biased region" description="Low complexity" evidence="3">
    <location>
        <begin position="342"/>
        <end position="365"/>
    </location>
</feature>
<evidence type="ECO:0000313" key="6">
    <source>
        <dbReference type="Proteomes" id="UP000683360"/>
    </source>
</evidence>
<proteinExistence type="predicted"/>
<feature type="domain" description="Fork-head" evidence="4">
    <location>
        <begin position="81"/>
        <end position="174"/>
    </location>
</feature>
<dbReference type="PROSITE" id="PS50039">
    <property type="entry name" value="FORK_HEAD_3"/>
    <property type="match status" value="1"/>
</dbReference>
<keyword evidence="6" id="KW-1185">Reference proteome</keyword>
<dbReference type="PANTHER" id="PTHR47316">
    <property type="entry name" value="FORKHEAD BOX PROTEIN H1"/>
    <property type="match status" value="1"/>
</dbReference>
<dbReference type="InterPro" id="IPR052327">
    <property type="entry name" value="Activin_resp_transcr_regulator"/>
</dbReference>
<feature type="DNA-binding region" description="Fork-head" evidence="2">
    <location>
        <begin position="81"/>
        <end position="174"/>
    </location>
</feature>
<feature type="compositionally biased region" description="Polar residues" evidence="3">
    <location>
        <begin position="366"/>
        <end position="375"/>
    </location>
</feature>
<dbReference type="Gene3D" id="1.10.10.10">
    <property type="entry name" value="Winged helix-like DNA-binding domain superfamily/Winged helix DNA-binding domain"/>
    <property type="match status" value="1"/>
</dbReference>
<comment type="subcellular location">
    <subcellularLocation>
        <location evidence="2">Nucleus</location>
    </subcellularLocation>
</comment>
<dbReference type="Pfam" id="PF00250">
    <property type="entry name" value="Forkhead"/>
    <property type="match status" value="1"/>
</dbReference>
<dbReference type="InterPro" id="IPR001766">
    <property type="entry name" value="Fork_head_dom"/>
</dbReference>
<dbReference type="OrthoDB" id="6196723at2759"/>
<keyword evidence="1 2" id="KW-0238">DNA-binding</keyword>
<feature type="region of interest" description="Disordered" evidence="3">
    <location>
        <begin position="51"/>
        <end position="77"/>
    </location>
</feature>
<evidence type="ECO:0000259" key="4">
    <source>
        <dbReference type="PROSITE" id="PS50039"/>
    </source>
</evidence>
<evidence type="ECO:0000256" key="2">
    <source>
        <dbReference type="PROSITE-ProRule" id="PRU00089"/>
    </source>
</evidence>
<dbReference type="SUPFAM" id="SSF46785">
    <property type="entry name" value="Winged helix' DNA-binding domain"/>
    <property type="match status" value="1"/>
</dbReference>
<dbReference type="PANTHER" id="PTHR47316:SF1">
    <property type="entry name" value="FORKHEAD BOX PROTEIN H1"/>
    <property type="match status" value="1"/>
</dbReference>
<protein>
    <submittedName>
        <fullName evidence="5">FOXH</fullName>
    </submittedName>
</protein>
<dbReference type="InterPro" id="IPR018122">
    <property type="entry name" value="TF_fork_head_CS_1"/>
</dbReference>
<feature type="compositionally biased region" description="Polar residues" evidence="3">
    <location>
        <begin position="51"/>
        <end position="64"/>
    </location>
</feature>
<evidence type="ECO:0000256" key="1">
    <source>
        <dbReference type="ARBA" id="ARBA00023125"/>
    </source>
</evidence>
<dbReference type="InterPro" id="IPR036390">
    <property type="entry name" value="WH_DNA-bd_sf"/>
</dbReference>
<name>A0A8S3PW76_MYTED</name>
<keyword evidence="2" id="KW-0539">Nucleus</keyword>
<dbReference type="PROSITE" id="PS00657">
    <property type="entry name" value="FORK_HEAD_1"/>
    <property type="match status" value="1"/>
</dbReference>
<dbReference type="InterPro" id="IPR030456">
    <property type="entry name" value="TF_fork_head_CS_2"/>
</dbReference>
<reference evidence="5" key="1">
    <citation type="submission" date="2021-03" db="EMBL/GenBank/DDBJ databases">
        <authorList>
            <person name="Bekaert M."/>
        </authorList>
    </citation>
    <scope>NUCLEOTIDE SEQUENCE</scope>
</reference>
<feature type="region of interest" description="Disordered" evidence="3">
    <location>
        <begin position="342"/>
        <end position="375"/>
    </location>
</feature>
<evidence type="ECO:0000256" key="3">
    <source>
        <dbReference type="SAM" id="MobiDB-lite"/>
    </source>
</evidence>
<dbReference type="PRINTS" id="PR00053">
    <property type="entry name" value="FORKHEAD"/>
</dbReference>
<dbReference type="GO" id="GO:0000976">
    <property type="term" value="F:transcription cis-regulatory region binding"/>
    <property type="evidence" value="ECO:0007669"/>
    <property type="project" value="TreeGrafter"/>
</dbReference>
<gene>
    <name evidence="5" type="ORF">MEDL_3497</name>
</gene>
<dbReference type="InterPro" id="IPR036388">
    <property type="entry name" value="WH-like_DNA-bd_sf"/>
</dbReference>
<accession>A0A8S3PW76</accession>
<dbReference type="EMBL" id="CAJPWZ010000193">
    <property type="protein sequence ID" value="CAG2188004.1"/>
    <property type="molecule type" value="Genomic_DNA"/>
</dbReference>
<dbReference type="Proteomes" id="UP000683360">
    <property type="component" value="Unassembled WGS sequence"/>
</dbReference>
<comment type="caution">
    <text evidence="5">The sequence shown here is derived from an EMBL/GenBank/DDBJ whole genome shotgun (WGS) entry which is preliminary data.</text>
</comment>
<dbReference type="GO" id="GO:0001228">
    <property type="term" value="F:DNA-binding transcription activator activity, RNA polymerase II-specific"/>
    <property type="evidence" value="ECO:0007669"/>
    <property type="project" value="TreeGrafter"/>
</dbReference>
<dbReference type="SMART" id="SM00339">
    <property type="entry name" value="FH"/>
    <property type="match status" value="1"/>
</dbReference>
<dbReference type="PROSITE" id="PS00658">
    <property type="entry name" value="FORK_HEAD_2"/>
    <property type="match status" value="1"/>
</dbReference>
<dbReference type="AlphaFoldDB" id="A0A8S3PW76"/>
<evidence type="ECO:0000313" key="5">
    <source>
        <dbReference type="EMBL" id="CAG2188004.1"/>
    </source>
</evidence>
<organism evidence="5 6">
    <name type="scientific">Mytilus edulis</name>
    <name type="common">Blue mussel</name>
    <dbReference type="NCBI Taxonomy" id="6550"/>
    <lineage>
        <taxon>Eukaryota</taxon>
        <taxon>Metazoa</taxon>
        <taxon>Spiralia</taxon>
        <taxon>Lophotrochozoa</taxon>
        <taxon>Mollusca</taxon>
        <taxon>Bivalvia</taxon>
        <taxon>Autobranchia</taxon>
        <taxon>Pteriomorphia</taxon>
        <taxon>Mytilida</taxon>
        <taxon>Mytiloidea</taxon>
        <taxon>Mytilidae</taxon>
        <taxon>Mytilinae</taxon>
        <taxon>Mytilus</taxon>
    </lineage>
</organism>